<dbReference type="AlphaFoldDB" id="A0A1T4XMS0"/>
<dbReference type="GO" id="GO:0019853">
    <property type="term" value="P:L-ascorbic acid biosynthetic process"/>
    <property type="evidence" value="ECO:0007669"/>
    <property type="project" value="TreeGrafter"/>
</dbReference>
<reference evidence="6" key="1">
    <citation type="submission" date="2017-02" db="EMBL/GenBank/DDBJ databases">
        <authorList>
            <person name="Varghese N."/>
            <person name="Submissions S."/>
        </authorList>
    </citation>
    <scope>NUCLEOTIDE SEQUENCE [LARGE SCALE GENOMIC DNA]</scope>
    <source>
        <strain evidence="6">VKM Ac-2052</strain>
    </source>
</reference>
<dbReference type="Proteomes" id="UP000189735">
    <property type="component" value="Unassembled WGS sequence"/>
</dbReference>
<dbReference type="InterPro" id="IPR005511">
    <property type="entry name" value="SMP-30"/>
</dbReference>
<evidence type="ECO:0000256" key="1">
    <source>
        <dbReference type="ARBA" id="ARBA00008853"/>
    </source>
</evidence>
<comment type="cofactor">
    <cofactor evidence="3">
        <name>Zn(2+)</name>
        <dbReference type="ChEBI" id="CHEBI:29105"/>
    </cofactor>
    <text evidence="3">Binds 1 divalent metal cation per subunit.</text>
</comment>
<gene>
    <name evidence="5" type="ORF">SAMN06295879_1364</name>
</gene>
<feature type="binding site" evidence="3">
    <location>
        <position position="148"/>
    </location>
    <ligand>
        <name>a divalent metal cation</name>
        <dbReference type="ChEBI" id="CHEBI:60240"/>
    </ligand>
</feature>
<dbReference type="PRINTS" id="PR01790">
    <property type="entry name" value="SMP30FAMILY"/>
</dbReference>
<dbReference type="EMBL" id="FUYG01000003">
    <property type="protein sequence ID" value="SKA90809.1"/>
    <property type="molecule type" value="Genomic_DNA"/>
</dbReference>
<dbReference type="GO" id="GO:0005509">
    <property type="term" value="F:calcium ion binding"/>
    <property type="evidence" value="ECO:0007669"/>
    <property type="project" value="TreeGrafter"/>
</dbReference>
<feature type="binding site" evidence="3">
    <location>
        <position position="100"/>
    </location>
    <ligand>
        <name>substrate</name>
    </ligand>
</feature>
<evidence type="ECO:0000256" key="2">
    <source>
        <dbReference type="PIRSR" id="PIRSR605511-1"/>
    </source>
</evidence>
<feature type="binding site" evidence="3">
    <location>
        <position position="195"/>
    </location>
    <ligand>
        <name>a divalent metal cation</name>
        <dbReference type="ChEBI" id="CHEBI:60240"/>
    </ligand>
</feature>
<feature type="domain" description="SMP-30/Gluconolactonase/LRE-like region" evidence="4">
    <location>
        <begin position="14"/>
        <end position="256"/>
    </location>
</feature>
<comment type="similarity">
    <text evidence="1">Belongs to the SMP-30/CGR1 family.</text>
</comment>
<dbReference type="PANTHER" id="PTHR10907">
    <property type="entry name" value="REGUCALCIN"/>
    <property type="match status" value="1"/>
</dbReference>
<organism evidence="5 6">
    <name type="scientific">Agreia bicolorata</name>
    <dbReference type="NCBI Taxonomy" id="110935"/>
    <lineage>
        <taxon>Bacteria</taxon>
        <taxon>Bacillati</taxon>
        <taxon>Actinomycetota</taxon>
        <taxon>Actinomycetes</taxon>
        <taxon>Micrococcales</taxon>
        <taxon>Microbacteriaceae</taxon>
        <taxon>Agreia</taxon>
    </lineage>
</organism>
<dbReference type="PANTHER" id="PTHR10907:SF47">
    <property type="entry name" value="REGUCALCIN"/>
    <property type="match status" value="1"/>
</dbReference>
<keyword evidence="3" id="KW-0479">Metal-binding</keyword>
<name>A0A1T4XMS0_9MICO</name>
<evidence type="ECO:0000313" key="5">
    <source>
        <dbReference type="EMBL" id="SKA90809.1"/>
    </source>
</evidence>
<dbReference type="RefSeq" id="WP_078713842.1">
    <property type="nucleotide sequence ID" value="NZ_FUYG01000003.1"/>
</dbReference>
<proteinExistence type="inferred from homology"/>
<feature type="binding site" evidence="3">
    <location>
        <position position="16"/>
    </location>
    <ligand>
        <name>a divalent metal cation</name>
        <dbReference type="ChEBI" id="CHEBI:60240"/>
    </ligand>
</feature>
<dbReference type="Pfam" id="PF08450">
    <property type="entry name" value="SGL"/>
    <property type="match status" value="1"/>
</dbReference>
<evidence type="ECO:0000256" key="3">
    <source>
        <dbReference type="PIRSR" id="PIRSR605511-2"/>
    </source>
</evidence>
<protein>
    <submittedName>
        <fullName evidence="5">Sugar lactone lactonase YvrE</fullName>
    </submittedName>
</protein>
<feature type="binding site" evidence="3">
    <location>
        <position position="102"/>
    </location>
    <ligand>
        <name>substrate</name>
    </ligand>
</feature>
<dbReference type="InterPro" id="IPR011042">
    <property type="entry name" value="6-blade_b-propeller_TolB-like"/>
</dbReference>
<dbReference type="InterPro" id="IPR013658">
    <property type="entry name" value="SGL"/>
</dbReference>
<keyword evidence="3" id="KW-0862">Zinc</keyword>
<evidence type="ECO:0000259" key="4">
    <source>
        <dbReference type="Pfam" id="PF08450"/>
    </source>
</evidence>
<dbReference type="SUPFAM" id="SSF63829">
    <property type="entry name" value="Calcium-dependent phosphotriesterase"/>
    <property type="match status" value="1"/>
</dbReference>
<accession>A0A1T4XMS0</accession>
<dbReference type="Gene3D" id="2.120.10.30">
    <property type="entry name" value="TolB, C-terminal domain"/>
    <property type="match status" value="1"/>
</dbReference>
<feature type="active site" description="Proton donor/acceptor" evidence="2">
    <location>
        <position position="195"/>
    </location>
</feature>
<evidence type="ECO:0000313" key="6">
    <source>
        <dbReference type="Proteomes" id="UP000189735"/>
    </source>
</evidence>
<sequence>MIDARPAGTPNYVLSEGPIWHAATEMLVWVDIEAGLVLRGELDECGRVAVTRRTELGEYVGCAIPLDGDRMLVALTHSLAIVGADGLVERGSGLLPNHQRLNDGSIDPQGRLVVGSLSLSGDANDNVLLRLETTGELTVLDDDLGLSNGLGWSPDGAVFYSTDTAIRTIFRRSYDAETVGAREPFIVFDEGVYPDGLTVDASGRIWVAIWGGHGVRVFDDRGDELAELGIHIPPPHSSSVAFAGSALDQLLITSASRDLDGAERMRWPDAGGLFSARSDARGIPANPWAEAPLPGLDRDVGAIRR</sequence>
<dbReference type="GO" id="GO:0004341">
    <property type="term" value="F:gluconolactonase activity"/>
    <property type="evidence" value="ECO:0007669"/>
    <property type="project" value="TreeGrafter"/>
</dbReference>